<name>A0A453JQ47_AEGTS</name>
<accession>A0A453JQ47</accession>
<sequence length="125" mass="14360">RTTSSPPLRDAAARALTACPCPARLRPTTTSLTSLQCSPLHCRHHHFFRRGSRLRRIRSRWSRSKIVMGMAPPTRRSPIRLRHPLPSRRRRRLMYVLSECCGKLLLMDWGKTGEVCTPSVPNYLS</sequence>
<evidence type="ECO:0000313" key="1">
    <source>
        <dbReference type="EnsemblPlants" id="AET5Gv20152700.24"/>
    </source>
</evidence>
<reference evidence="2" key="2">
    <citation type="journal article" date="2017" name="Nat. Plants">
        <title>The Aegilops tauschii genome reveals multiple impacts of transposons.</title>
        <authorList>
            <person name="Zhao G."/>
            <person name="Zou C."/>
            <person name="Li K."/>
            <person name="Wang K."/>
            <person name="Li T."/>
            <person name="Gao L."/>
            <person name="Zhang X."/>
            <person name="Wang H."/>
            <person name="Yang Z."/>
            <person name="Liu X."/>
            <person name="Jiang W."/>
            <person name="Mao L."/>
            <person name="Kong X."/>
            <person name="Jiao Y."/>
            <person name="Jia J."/>
        </authorList>
    </citation>
    <scope>NUCLEOTIDE SEQUENCE [LARGE SCALE GENOMIC DNA]</scope>
    <source>
        <strain evidence="2">cv. AL8/78</strain>
    </source>
</reference>
<proteinExistence type="predicted"/>
<reference evidence="1" key="5">
    <citation type="journal article" date="2021" name="G3 (Bethesda)">
        <title>Aegilops tauschii genome assembly Aet v5.0 features greater sequence contiguity and improved annotation.</title>
        <authorList>
            <person name="Wang L."/>
            <person name="Zhu T."/>
            <person name="Rodriguez J.C."/>
            <person name="Deal K.R."/>
            <person name="Dubcovsky J."/>
            <person name="McGuire P.E."/>
            <person name="Lux T."/>
            <person name="Spannagl M."/>
            <person name="Mayer K.F.X."/>
            <person name="Baldrich P."/>
            <person name="Meyers B.C."/>
            <person name="Huo N."/>
            <person name="Gu Y.Q."/>
            <person name="Zhou H."/>
            <person name="Devos K.M."/>
            <person name="Bennetzen J.L."/>
            <person name="Unver T."/>
            <person name="Budak H."/>
            <person name="Gulick P.J."/>
            <person name="Galiba G."/>
            <person name="Kalapos B."/>
            <person name="Nelson D.R."/>
            <person name="Li P."/>
            <person name="You F.M."/>
            <person name="Luo M.C."/>
            <person name="Dvorak J."/>
        </authorList>
    </citation>
    <scope>NUCLEOTIDE SEQUENCE [LARGE SCALE GENOMIC DNA]</scope>
    <source>
        <strain evidence="1">cv. AL8/78</strain>
    </source>
</reference>
<evidence type="ECO:0000313" key="2">
    <source>
        <dbReference type="Proteomes" id="UP000015105"/>
    </source>
</evidence>
<reference evidence="2" key="1">
    <citation type="journal article" date="2014" name="Science">
        <title>Ancient hybridizations among the ancestral genomes of bread wheat.</title>
        <authorList>
            <consortium name="International Wheat Genome Sequencing Consortium,"/>
            <person name="Marcussen T."/>
            <person name="Sandve S.R."/>
            <person name="Heier L."/>
            <person name="Spannagl M."/>
            <person name="Pfeifer M."/>
            <person name="Jakobsen K.S."/>
            <person name="Wulff B.B."/>
            <person name="Steuernagel B."/>
            <person name="Mayer K.F."/>
            <person name="Olsen O.A."/>
        </authorList>
    </citation>
    <scope>NUCLEOTIDE SEQUENCE [LARGE SCALE GENOMIC DNA]</scope>
    <source>
        <strain evidence="2">cv. AL8/78</strain>
    </source>
</reference>
<dbReference type="AlphaFoldDB" id="A0A453JQ47"/>
<protein>
    <submittedName>
        <fullName evidence="1">Uncharacterized protein</fullName>
    </submittedName>
</protein>
<dbReference type="Gramene" id="AET5Gv20152700.24">
    <property type="protein sequence ID" value="AET5Gv20152700.24"/>
    <property type="gene ID" value="AET5Gv20152700"/>
</dbReference>
<reference evidence="1" key="3">
    <citation type="journal article" date="2017" name="Nature">
        <title>Genome sequence of the progenitor of the wheat D genome Aegilops tauschii.</title>
        <authorList>
            <person name="Luo M.C."/>
            <person name="Gu Y.Q."/>
            <person name="Puiu D."/>
            <person name="Wang H."/>
            <person name="Twardziok S.O."/>
            <person name="Deal K.R."/>
            <person name="Huo N."/>
            <person name="Zhu T."/>
            <person name="Wang L."/>
            <person name="Wang Y."/>
            <person name="McGuire P.E."/>
            <person name="Liu S."/>
            <person name="Long H."/>
            <person name="Ramasamy R.K."/>
            <person name="Rodriguez J.C."/>
            <person name="Van S.L."/>
            <person name="Yuan L."/>
            <person name="Wang Z."/>
            <person name="Xia Z."/>
            <person name="Xiao L."/>
            <person name="Anderson O.D."/>
            <person name="Ouyang S."/>
            <person name="Liang Y."/>
            <person name="Zimin A.V."/>
            <person name="Pertea G."/>
            <person name="Qi P."/>
            <person name="Bennetzen J.L."/>
            <person name="Dai X."/>
            <person name="Dawson M.W."/>
            <person name="Muller H.G."/>
            <person name="Kugler K."/>
            <person name="Rivarola-Duarte L."/>
            <person name="Spannagl M."/>
            <person name="Mayer K.F.X."/>
            <person name="Lu F.H."/>
            <person name="Bevan M.W."/>
            <person name="Leroy P."/>
            <person name="Li P."/>
            <person name="You F.M."/>
            <person name="Sun Q."/>
            <person name="Liu Z."/>
            <person name="Lyons E."/>
            <person name="Wicker T."/>
            <person name="Salzberg S.L."/>
            <person name="Devos K.M."/>
            <person name="Dvorak J."/>
        </authorList>
    </citation>
    <scope>NUCLEOTIDE SEQUENCE [LARGE SCALE GENOMIC DNA]</scope>
    <source>
        <strain evidence="1">cv. AL8/78</strain>
    </source>
</reference>
<keyword evidence="2" id="KW-1185">Reference proteome</keyword>
<dbReference type="Proteomes" id="UP000015105">
    <property type="component" value="Chromosome 5D"/>
</dbReference>
<dbReference type="EnsemblPlants" id="AET5Gv20152700.24">
    <property type="protein sequence ID" value="AET5Gv20152700.24"/>
    <property type="gene ID" value="AET5Gv20152700"/>
</dbReference>
<organism evidence="1 2">
    <name type="scientific">Aegilops tauschii subsp. strangulata</name>
    <name type="common">Goatgrass</name>
    <dbReference type="NCBI Taxonomy" id="200361"/>
    <lineage>
        <taxon>Eukaryota</taxon>
        <taxon>Viridiplantae</taxon>
        <taxon>Streptophyta</taxon>
        <taxon>Embryophyta</taxon>
        <taxon>Tracheophyta</taxon>
        <taxon>Spermatophyta</taxon>
        <taxon>Magnoliopsida</taxon>
        <taxon>Liliopsida</taxon>
        <taxon>Poales</taxon>
        <taxon>Poaceae</taxon>
        <taxon>BOP clade</taxon>
        <taxon>Pooideae</taxon>
        <taxon>Triticodae</taxon>
        <taxon>Triticeae</taxon>
        <taxon>Triticinae</taxon>
        <taxon>Aegilops</taxon>
    </lineage>
</organism>
<reference evidence="1" key="4">
    <citation type="submission" date="2019-03" db="UniProtKB">
        <authorList>
            <consortium name="EnsemblPlants"/>
        </authorList>
    </citation>
    <scope>IDENTIFICATION</scope>
</reference>